<sequence>MAEASSIQQSSLPWQLRQAGKNLSEWIQLRLSQWEAEDTGPPPNFEFPAWLGQFLFWLLVIGVVGWLAWLIVQLLDNYLGERSDRPASPKVDFIPPPEQHTVAAWLRRAQQFEREGNWREACRALYMAALQLLHDREWIPHQPSRTDGEYLRAVQTLQRPRPLQMLIRTHERSLFGGEPLAADNVQRCRQAYEEIAQR</sequence>
<accession>A0A4Q7EFU9</accession>
<keyword evidence="1" id="KW-0472">Membrane</keyword>
<dbReference type="AlphaFoldDB" id="A0A4Q7EFU9"/>
<dbReference type="InterPro" id="IPR025403">
    <property type="entry name" value="TgpA-like_C"/>
</dbReference>
<feature type="transmembrane region" description="Helical" evidence="1">
    <location>
        <begin position="54"/>
        <end position="75"/>
    </location>
</feature>
<dbReference type="EMBL" id="QVFV01000001">
    <property type="protein sequence ID" value="RZM82133.1"/>
    <property type="molecule type" value="Genomic_DNA"/>
</dbReference>
<organism evidence="3 4">
    <name type="scientific">Leptolyngbya iicbica LK</name>
    <dbReference type="NCBI Taxonomy" id="2294035"/>
    <lineage>
        <taxon>Bacteria</taxon>
        <taxon>Bacillati</taxon>
        <taxon>Cyanobacteriota</taxon>
        <taxon>Cyanophyceae</taxon>
        <taxon>Leptolyngbyales</taxon>
        <taxon>Leptolyngbyaceae</taxon>
        <taxon>Leptolyngbya group</taxon>
        <taxon>Leptolyngbya</taxon>
        <taxon>Leptolyngbya iicbica</taxon>
    </lineage>
</organism>
<dbReference type="Pfam" id="PF13559">
    <property type="entry name" value="DUF4129"/>
    <property type="match status" value="1"/>
</dbReference>
<gene>
    <name evidence="3" type="ORF">DYY88_02420</name>
</gene>
<reference evidence="3 4" key="1">
    <citation type="submission" date="2018-11" db="EMBL/GenBank/DDBJ databases">
        <title>Whole genome sequencing of an environmental sample.</title>
        <authorList>
            <person name="Sarangi A.N."/>
            <person name="Singh D."/>
            <person name="Tripathy S."/>
        </authorList>
    </citation>
    <scope>NUCLEOTIDE SEQUENCE [LARGE SCALE GENOMIC DNA]</scope>
    <source>
        <strain evidence="3 4">Lakshadweep</strain>
    </source>
</reference>
<proteinExistence type="predicted"/>
<protein>
    <submittedName>
        <fullName evidence="3">DUF4129 domain-containing protein</fullName>
    </submittedName>
</protein>
<dbReference type="Proteomes" id="UP000292459">
    <property type="component" value="Unassembled WGS sequence"/>
</dbReference>
<name>A0A4Q7EFU9_9CYAN</name>
<evidence type="ECO:0000313" key="3">
    <source>
        <dbReference type="EMBL" id="RZM82133.1"/>
    </source>
</evidence>
<keyword evidence="1" id="KW-1133">Transmembrane helix</keyword>
<keyword evidence="1" id="KW-0812">Transmembrane</keyword>
<evidence type="ECO:0000313" key="4">
    <source>
        <dbReference type="Proteomes" id="UP000292459"/>
    </source>
</evidence>
<keyword evidence="4" id="KW-1185">Reference proteome</keyword>
<evidence type="ECO:0000256" key="1">
    <source>
        <dbReference type="SAM" id="Phobius"/>
    </source>
</evidence>
<evidence type="ECO:0000259" key="2">
    <source>
        <dbReference type="Pfam" id="PF13559"/>
    </source>
</evidence>
<feature type="domain" description="Protein-glutamine gamma-glutamyltransferase-like C-terminal" evidence="2">
    <location>
        <begin position="125"/>
        <end position="193"/>
    </location>
</feature>
<dbReference type="RefSeq" id="WP_152624647.1">
    <property type="nucleotide sequence ID" value="NZ_QVFV01000001.1"/>
</dbReference>
<comment type="caution">
    <text evidence="3">The sequence shown here is derived from an EMBL/GenBank/DDBJ whole genome shotgun (WGS) entry which is preliminary data.</text>
</comment>